<proteinExistence type="predicted"/>
<name>A0A392VQC0_9FABA</name>
<sequence length="35" mass="4025">MTKQSQYHVDFLHVAREPLSQLYRGAHSSSRLLAP</sequence>
<dbReference type="EMBL" id="LXQA011205399">
    <property type="protein sequence ID" value="MCI88905.1"/>
    <property type="molecule type" value="Genomic_DNA"/>
</dbReference>
<organism evidence="1 2">
    <name type="scientific">Trifolium medium</name>
    <dbReference type="NCBI Taxonomy" id="97028"/>
    <lineage>
        <taxon>Eukaryota</taxon>
        <taxon>Viridiplantae</taxon>
        <taxon>Streptophyta</taxon>
        <taxon>Embryophyta</taxon>
        <taxon>Tracheophyta</taxon>
        <taxon>Spermatophyta</taxon>
        <taxon>Magnoliopsida</taxon>
        <taxon>eudicotyledons</taxon>
        <taxon>Gunneridae</taxon>
        <taxon>Pentapetalae</taxon>
        <taxon>rosids</taxon>
        <taxon>fabids</taxon>
        <taxon>Fabales</taxon>
        <taxon>Fabaceae</taxon>
        <taxon>Papilionoideae</taxon>
        <taxon>50 kb inversion clade</taxon>
        <taxon>NPAAA clade</taxon>
        <taxon>Hologalegina</taxon>
        <taxon>IRL clade</taxon>
        <taxon>Trifolieae</taxon>
        <taxon>Trifolium</taxon>
    </lineage>
</organism>
<evidence type="ECO:0000313" key="2">
    <source>
        <dbReference type="Proteomes" id="UP000265520"/>
    </source>
</evidence>
<feature type="non-terminal residue" evidence="1">
    <location>
        <position position="35"/>
    </location>
</feature>
<accession>A0A392VQC0</accession>
<comment type="caution">
    <text evidence="1">The sequence shown here is derived from an EMBL/GenBank/DDBJ whole genome shotgun (WGS) entry which is preliminary data.</text>
</comment>
<keyword evidence="2" id="KW-1185">Reference proteome</keyword>
<evidence type="ECO:0000313" key="1">
    <source>
        <dbReference type="EMBL" id="MCI88905.1"/>
    </source>
</evidence>
<dbReference type="AlphaFoldDB" id="A0A392VQC0"/>
<reference evidence="1 2" key="1">
    <citation type="journal article" date="2018" name="Front. Plant Sci.">
        <title>Red Clover (Trifolium pratense) and Zigzag Clover (T. medium) - A Picture of Genomic Similarities and Differences.</title>
        <authorList>
            <person name="Dluhosova J."/>
            <person name="Istvanek J."/>
            <person name="Nedelnik J."/>
            <person name="Repkova J."/>
        </authorList>
    </citation>
    <scope>NUCLEOTIDE SEQUENCE [LARGE SCALE GENOMIC DNA]</scope>
    <source>
        <strain evidence="2">cv. 10/8</strain>
        <tissue evidence="1">Leaf</tissue>
    </source>
</reference>
<protein>
    <submittedName>
        <fullName evidence="1">Uncharacterized protein</fullName>
    </submittedName>
</protein>
<dbReference type="Proteomes" id="UP000265520">
    <property type="component" value="Unassembled WGS sequence"/>
</dbReference>